<dbReference type="InParanoid" id="W2S7L3"/>
<feature type="signal peptide" evidence="2">
    <location>
        <begin position="1"/>
        <end position="23"/>
    </location>
</feature>
<evidence type="ECO:0000256" key="1">
    <source>
        <dbReference type="SAM" id="MobiDB-lite"/>
    </source>
</evidence>
<evidence type="ECO:0000259" key="3">
    <source>
        <dbReference type="PROSITE" id="PS51782"/>
    </source>
</evidence>
<name>W2S7L3_CYPE1</name>
<dbReference type="Gene3D" id="3.10.350.10">
    <property type="entry name" value="LysM domain"/>
    <property type="match status" value="1"/>
</dbReference>
<evidence type="ECO:0000256" key="2">
    <source>
        <dbReference type="SAM" id="SignalP"/>
    </source>
</evidence>
<dbReference type="Proteomes" id="UP000030752">
    <property type="component" value="Unassembled WGS sequence"/>
</dbReference>
<accession>W2S7L3</accession>
<dbReference type="InterPro" id="IPR036779">
    <property type="entry name" value="LysM_dom_sf"/>
</dbReference>
<dbReference type="SUPFAM" id="SSF54106">
    <property type="entry name" value="LysM domain"/>
    <property type="match status" value="1"/>
</dbReference>
<keyword evidence="5" id="KW-1185">Reference proteome</keyword>
<keyword evidence="2" id="KW-0732">Signal</keyword>
<dbReference type="HOGENOM" id="CLU_1085941_0_0_1"/>
<dbReference type="GeneID" id="19977634"/>
<dbReference type="PROSITE" id="PS51782">
    <property type="entry name" value="LYSM"/>
    <property type="match status" value="1"/>
</dbReference>
<dbReference type="EMBL" id="KB822714">
    <property type="protein sequence ID" value="ETN44625.1"/>
    <property type="molecule type" value="Genomic_DNA"/>
</dbReference>
<dbReference type="InterPro" id="IPR018392">
    <property type="entry name" value="LysM"/>
</dbReference>
<dbReference type="Pfam" id="PF01476">
    <property type="entry name" value="LysM"/>
    <property type="match status" value="1"/>
</dbReference>
<organism evidence="4 5">
    <name type="scientific">Cyphellophora europaea (strain CBS 101466)</name>
    <name type="common">Phialophora europaea</name>
    <dbReference type="NCBI Taxonomy" id="1220924"/>
    <lineage>
        <taxon>Eukaryota</taxon>
        <taxon>Fungi</taxon>
        <taxon>Dikarya</taxon>
        <taxon>Ascomycota</taxon>
        <taxon>Pezizomycotina</taxon>
        <taxon>Eurotiomycetes</taxon>
        <taxon>Chaetothyriomycetidae</taxon>
        <taxon>Chaetothyriales</taxon>
        <taxon>Cyphellophoraceae</taxon>
        <taxon>Cyphellophora</taxon>
    </lineage>
</organism>
<feature type="domain" description="LysM" evidence="3">
    <location>
        <begin position="158"/>
        <end position="202"/>
    </location>
</feature>
<dbReference type="CDD" id="cd00118">
    <property type="entry name" value="LysM"/>
    <property type="match status" value="1"/>
</dbReference>
<dbReference type="AlphaFoldDB" id="W2S7L3"/>
<dbReference type="OrthoDB" id="2107166at2759"/>
<reference evidence="4 5" key="1">
    <citation type="submission" date="2013-03" db="EMBL/GenBank/DDBJ databases">
        <title>The Genome Sequence of Phialophora europaea CBS 101466.</title>
        <authorList>
            <consortium name="The Broad Institute Genomics Platform"/>
            <person name="Cuomo C."/>
            <person name="de Hoog S."/>
            <person name="Gorbushina A."/>
            <person name="Walker B."/>
            <person name="Young S.K."/>
            <person name="Zeng Q."/>
            <person name="Gargeya S."/>
            <person name="Fitzgerald M."/>
            <person name="Haas B."/>
            <person name="Abouelleil A."/>
            <person name="Allen A.W."/>
            <person name="Alvarado L."/>
            <person name="Arachchi H.M."/>
            <person name="Berlin A.M."/>
            <person name="Chapman S.B."/>
            <person name="Gainer-Dewar J."/>
            <person name="Goldberg J."/>
            <person name="Griggs A."/>
            <person name="Gujja S."/>
            <person name="Hansen M."/>
            <person name="Howarth C."/>
            <person name="Imamovic A."/>
            <person name="Ireland A."/>
            <person name="Larimer J."/>
            <person name="McCowan C."/>
            <person name="Murphy C."/>
            <person name="Pearson M."/>
            <person name="Poon T.W."/>
            <person name="Priest M."/>
            <person name="Roberts A."/>
            <person name="Saif S."/>
            <person name="Shea T."/>
            <person name="Sisk P."/>
            <person name="Sykes S."/>
            <person name="Wortman J."/>
            <person name="Nusbaum C."/>
            <person name="Birren B."/>
        </authorList>
    </citation>
    <scope>NUCLEOTIDE SEQUENCE [LARGE SCALE GENOMIC DNA]</scope>
    <source>
        <strain evidence="4 5">CBS 101466</strain>
    </source>
</reference>
<proteinExistence type="predicted"/>
<feature type="region of interest" description="Disordered" evidence="1">
    <location>
        <begin position="225"/>
        <end position="256"/>
    </location>
</feature>
<sequence>MRLQSGVLLAASSVLAVLAQADASPVDKGMFRVRMMRQQGTTEVVDTAATPSLAAISPANATTTPLLPTTPPTNATTTPLIATTSSVNAMTSPVNATTPFLALSVFAEAKSSLAAKAGVAPTNTSEVAKPSADGVTSNLTDGAHLSSPTTSAAASGCKGYTIVQNDIGDGIAKEHGITLNELQEHNPGVNLEILQPSQTLILPPYATGADLHAAASCGITLVGPAPSSSTPSTNSTTPLPPETQATTTSVPPCGTL</sequence>
<evidence type="ECO:0000313" key="5">
    <source>
        <dbReference type="Proteomes" id="UP000030752"/>
    </source>
</evidence>
<gene>
    <name evidence="4" type="ORF">HMPREF1541_10295</name>
</gene>
<feature type="chain" id="PRO_5004825010" description="LysM domain-containing protein" evidence="2">
    <location>
        <begin position="24"/>
        <end position="256"/>
    </location>
</feature>
<feature type="compositionally biased region" description="Low complexity" evidence="1">
    <location>
        <begin position="226"/>
        <end position="237"/>
    </location>
</feature>
<evidence type="ECO:0000313" key="4">
    <source>
        <dbReference type="EMBL" id="ETN44625.1"/>
    </source>
</evidence>
<dbReference type="RefSeq" id="XP_008713188.1">
    <property type="nucleotide sequence ID" value="XM_008714966.1"/>
</dbReference>
<dbReference type="VEuPathDB" id="FungiDB:HMPREF1541_10295"/>
<protein>
    <recommendedName>
        <fullName evidence="3">LysM domain-containing protein</fullName>
    </recommendedName>
</protein>
<dbReference type="SMART" id="SM00257">
    <property type="entry name" value="LysM"/>
    <property type="match status" value="1"/>
</dbReference>